<dbReference type="Gene3D" id="1.25.40.10">
    <property type="entry name" value="Tetratricopeptide repeat domain"/>
    <property type="match status" value="2"/>
</dbReference>
<evidence type="ECO:0000256" key="2">
    <source>
        <dbReference type="PROSITE-ProRule" id="PRU00708"/>
    </source>
</evidence>
<accession>A0A813G0Y3</accession>
<dbReference type="Proteomes" id="UP000654075">
    <property type="component" value="Unassembled WGS sequence"/>
</dbReference>
<dbReference type="Pfam" id="PF17177">
    <property type="entry name" value="PPR_long"/>
    <property type="match status" value="1"/>
</dbReference>
<evidence type="ECO:0000256" key="1">
    <source>
        <dbReference type="ARBA" id="ARBA00022737"/>
    </source>
</evidence>
<comment type="caution">
    <text evidence="4">The sequence shown here is derived from an EMBL/GenBank/DDBJ whole genome shotgun (WGS) entry which is preliminary data.</text>
</comment>
<evidence type="ECO:0000259" key="3">
    <source>
        <dbReference type="Pfam" id="PF17177"/>
    </source>
</evidence>
<dbReference type="NCBIfam" id="TIGR00756">
    <property type="entry name" value="PPR"/>
    <property type="match status" value="3"/>
</dbReference>
<keyword evidence="5" id="KW-1185">Reference proteome</keyword>
<feature type="domain" description="PROP1-like PPR" evidence="3">
    <location>
        <begin position="85"/>
        <end position="181"/>
    </location>
</feature>
<keyword evidence="1" id="KW-0677">Repeat</keyword>
<dbReference type="EMBL" id="CAJNNV010027262">
    <property type="protein sequence ID" value="CAE8619954.1"/>
    <property type="molecule type" value="Genomic_DNA"/>
</dbReference>
<feature type="repeat" description="PPR" evidence="2">
    <location>
        <begin position="44"/>
        <end position="78"/>
    </location>
</feature>
<reference evidence="4" key="1">
    <citation type="submission" date="2021-02" db="EMBL/GenBank/DDBJ databases">
        <authorList>
            <person name="Dougan E. K."/>
            <person name="Rhodes N."/>
            <person name="Thang M."/>
            <person name="Chan C."/>
        </authorList>
    </citation>
    <scope>NUCLEOTIDE SEQUENCE</scope>
</reference>
<dbReference type="AlphaFoldDB" id="A0A813G0Y3"/>
<dbReference type="PROSITE" id="PS51375">
    <property type="entry name" value="PPR"/>
    <property type="match status" value="3"/>
</dbReference>
<dbReference type="InterPro" id="IPR011990">
    <property type="entry name" value="TPR-like_helical_dom_sf"/>
</dbReference>
<sequence>MRSKGLRPNIVTYTTLVAAEALSGDVGAAEAALEKAAADGVTVDVQSLGVQVHAYAKAGNFEGAKRCLDRALAQGIAPNDVVYTTLMDACAQKGDADGTIAWFTLAREQGLRLTVRSYNAIITAYANKGAYGSDKAAKEWFKRATDDDMKPDVFTYTSLIAACAKVSNVDSAEAWLSKMVVLCCHQCLRKEQSQKERPTCLQPVVQDERRRDLSKHCCIQCGVGGSWQKQAGDDQGVRAGVQTHD</sequence>
<dbReference type="InterPro" id="IPR033443">
    <property type="entry name" value="PROP1-like_PPR_dom"/>
</dbReference>
<evidence type="ECO:0000313" key="4">
    <source>
        <dbReference type="EMBL" id="CAE8619954.1"/>
    </source>
</evidence>
<dbReference type="InterPro" id="IPR002885">
    <property type="entry name" value="PPR_rpt"/>
</dbReference>
<feature type="repeat" description="PPR" evidence="2">
    <location>
        <begin position="152"/>
        <end position="186"/>
    </location>
</feature>
<gene>
    <name evidence="4" type="ORF">PGLA1383_LOCUS37528</name>
</gene>
<evidence type="ECO:0000313" key="5">
    <source>
        <dbReference type="Proteomes" id="UP000654075"/>
    </source>
</evidence>
<protein>
    <recommendedName>
        <fullName evidence="3">PROP1-like PPR domain-containing protein</fullName>
    </recommendedName>
</protein>
<dbReference type="SUPFAM" id="SSF81901">
    <property type="entry name" value="HCP-like"/>
    <property type="match status" value="1"/>
</dbReference>
<proteinExistence type="predicted"/>
<organism evidence="4 5">
    <name type="scientific">Polarella glacialis</name>
    <name type="common">Dinoflagellate</name>
    <dbReference type="NCBI Taxonomy" id="89957"/>
    <lineage>
        <taxon>Eukaryota</taxon>
        <taxon>Sar</taxon>
        <taxon>Alveolata</taxon>
        <taxon>Dinophyceae</taxon>
        <taxon>Suessiales</taxon>
        <taxon>Suessiaceae</taxon>
        <taxon>Polarella</taxon>
    </lineage>
</organism>
<dbReference type="PANTHER" id="PTHR47447:SF17">
    <property type="entry name" value="OS12G0638900 PROTEIN"/>
    <property type="match status" value="1"/>
</dbReference>
<dbReference type="Pfam" id="PF13812">
    <property type="entry name" value="PPR_3"/>
    <property type="match status" value="1"/>
</dbReference>
<name>A0A813G0Y3_POLGL</name>
<feature type="repeat" description="PPR" evidence="2">
    <location>
        <begin position="79"/>
        <end position="113"/>
    </location>
</feature>
<dbReference type="PANTHER" id="PTHR47447">
    <property type="entry name" value="OS03G0856100 PROTEIN"/>
    <property type="match status" value="1"/>
</dbReference>
<dbReference type="OrthoDB" id="185373at2759"/>
<dbReference type="Pfam" id="PF01535">
    <property type="entry name" value="PPR"/>
    <property type="match status" value="1"/>
</dbReference>